<evidence type="ECO:0000313" key="2">
    <source>
        <dbReference type="EMBL" id="MBK1826681.1"/>
    </source>
</evidence>
<organism evidence="2 3">
    <name type="scientific">Haloferula rosea</name>
    <dbReference type="NCBI Taxonomy" id="490093"/>
    <lineage>
        <taxon>Bacteria</taxon>
        <taxon>Pseudomonadati</taxon>
        <taxon>Verrucomicrobiota</taxon>
        <taxon>Verrucomicrobiia</taxon>
        <taxon>Verrucomicrobiales</taxon>
        <taxon>Verrucomicrobiaceae</taxon>
        <taxon>Haloferula</taxon>
    </lineage>
</organism>
<proteinExistence type="predicted"/>
<accession>A0A934VF43</accession>
<reference evidence="2" key="1">
    <citation type="submission" date="2021-01" db="EMBL/GenBank/DDBJ databases">
        <title>Modified the classification status of verrucomicrobia.</title>
        <authorList>
            <person name="Feng X."/>
        </authorList>
    </citation>
    <scope>NUCLEOTIDE SEQUENCE</scope>
    <source>
        <strain evidence="2">KCTC 22201</strain>
    </source>
</reference>
<comment type="caution">
    <text evidence="2">The sequence shown here is derived from an EMBL/GenBank/DDBJ whole genome shotgun (WGS) entry which is preliminary data.</text>
</comment>
<evidence type="ECO:0000256" key="1">
    <source>
        <dbReference type="SAM" id="Phobius"/>
    </source>
</evidence>
<dbReference type="EMBL" id="JAENII010000004">
    <property type="protein sequence ID" value="MBK1826681.1"/>
    <property type="molecule type" value="Genomic_DNA"/>
</dbReference>
<name>A0A934VF43_9BACT</name>
<protein>
    <submittedName>
        <fullName evidence="2">Uncharacterized protein</fullName>
    </submittedName>
</protein>
<feature type="transmembrane region" description="Helical" evidence="1">
    <location>
        <begin position="89"/>
        <end position="108"/>
    </location>
</feature>
<dbReference type="RefSeq" id="WP_200277865.1">
    <property type="nucleotide sequence ID" value="NZ_JAENII010000004.1"/>
</dbReference>
<dbReference type="Proteomes" id="UP000658278">
    <property type="component" value="Unassembled WGS sequence"/>
</dbReference>
<keyword evidence="1" id="KW-0472">Membrane</keyword>
<evidence type="ECO:0000313" key="3">
    <source>
        <dbReference type="Proteomes" id="UP000658278"/>
    </source>
</evidence>
<gene>
    <name evidence="2" type="ORF">JIN81_06605</name>
</gene>
<dbReference type="AlphaFoldDB" id="A0A934VF43"/>
<keyword evidence="3" id="KW-1185">Reference proteome</keyword>
<keyword evidence="1" id="KW-1133">Transmembrane helix</keyword>
<keyword evidence="1" id="KW-0812">Transmembrane</keyword>
<sequence length="125" mass="13546">MKPRVLVGGLLWALGLFLVQISTTTLFRGAEAATRYRDALAPHVHEPSGIISGTIDGESDRDIRIPWETGGSLWVAQRSMDGQLLDPNAARWLNYLGVGVFIAGLALLRKGAGDPDEKREPKPSP</sequence>